<proteinExistence type="predicted"/>
<dbReference type="Pfam" id="PF15923">
    <property type="entry name" value="DUF4745"/>
    <property type="match status" value="1"/>
</dbReference>
<accession>A0A0P9ALT3</accession>
<dbReference type="InterPro" id="IPR031813">
    <property type="entry name" value="DUF4745"/>
</dbReference>
<dbReference type="GeneID" id="6506370"/>
<dbReference type="Proteomes" id="UP000007801">
    <property type="component" value="Unassembled WGS sequence"/>
</dbReference>
<dbReference type="EMBL" id="CH902618">
    <property type="protein sequence ID" value="KPU78795.1"/>
    <property type="molecule type" value="Genomic_DNA"/>
</dbReference>
<dbReference type="KEGG" id="dan:6506370"/>
<evidence type="ECO:0000256" key="1">
    <source>
        <dbReference type="SAM" id="MobiDB-lite"/>
    </source>
</evidence>
<dbReference type="OrthoDB" id="8183351at2759"/>
<feature type="region of interest" description="Disordered" evidence="1">
    <location>
        <begin position="390"/>
        <end position="411"/>
    </location>
</feature>
<feature type="domain" description="DUF4745" evidence="2">
    <location>
        <begin position="14"/>
        <end position="154"/>
    </location>
</feature>
<feature type="compositionally biased region" description="Polar residues" evidence="1">
    <location>
        <begin position="203"/>
        <end position="214"/>
    </location>
</feature>
<feature type="compositionally biased region" description="Polar residues" evidence="1">
    <location>
        <begin position="390"/>
        <end position="403"/>
    </location>
</feature>
<dbReference type="AlphaFoldDB" id="A0A0P9ALT3"/>
<reference evidence="3 4" key="1">
    <citation type="journal article" date="2007" name="Nature">
        <title>Evolution of genes and genomes on the Drosophila phylogeny.</title>
        <authorList>
            <consortium name="Drosophila 12 Genomes Consortium"/>
            <person name="Clark A.G."/>
            <person name="Eisen M.B."/>
            <person name="Smith D.R."/>
            <person name="Bergman C.M."/>
            <person name="Oliver B."/>
            <person name="Markow T.A."/>
            <person name="Kaufman T.C."/>
            <person name="Kellis M."/>
            <person name="Gelbart W."/>
            <person name="Iyer V.N."/>
            <person name="Pollard D.A."/>
            <person name="Sackton T.B."/>
            <person name="Larracuente A.M."/>
            <person name="Singh N.D."/>
            <person name="Abad J.P."/>
            <person name="Abt D.N."/>
            <person name="Adryan B."/>
            <person name="Aguade M."/>
            <person name="Akashi H."/>
            <person name="Anderson W.W."/>
            <person name="Aquadro C.F."/>
            <person name="Ardell D.H."/>
            <person name="Arguello R."/>
            <person name="Artieri C.G."/>
            <person name="Barbash D.A."/>
            <person name="Barker D."/>
            <person name="Barsanti P."/>
            <person name="Batterham P."/>
            <person name="Batzoglou S."/>
            <person name="Begun D."/>
            <person name="Bhutkar A."/>
            <person name="Blanco E."/>
            <person name="Bosak S.A."/>
            <person name="Bradley R.K."/>
            <person name="Brand A.D."/>
            <person name="Brent M.R."/>
            <person name="Brooks A.N."/>
            <person name="Brown R.H."/>
            <person name="Butlin R.K."/>
            <person name="Caggese C."/>
            <person name="Calvi B.R."/>
            <person name="Bernardo de Carvalho A."/>
            <person name="Caspi A."/>
            <person name="Castrezana S."/>
            <person name="Celniker S.E."/>
            <person name="Chang J.L."/>
            <person name="Chapple C."/>
            <person name="Chatterji S."/>
            <person name="Chinwalla A."/>
            <person name="Civetta A."/>
            <person name="Clifton S.W."/>
            <person name="Comeron J.M."/>
            <person name="Costello J.C."/>
            <person name="Coyne J.A."/>
            <person name="Daub J."/>
            <person name="David R.G."/>
            <person name="Delcher A.L."/>
            <person name="Delehaunty K."/>
            <person name="Do C.B."/>
            <person name="Ebling H."/>
            <person name="Edwards K."/>
            <person name="Eickbush T."/>
            <person name="Evans J.D."/>
            <person name="Filipski A."/>
            <person name="Findeiss S."/>
            <person name="Freyhult E."/>
            <person name="Fulton L."/>
            <person name="Fulton R."/>
            <person name="Garcia A.C."/>
            <person name="Gardiner A."/>
            <person name="Garfield D.A."/>
            <person name="Garvin B.E."/>
            <person name="Gibson G."/>
            <person name="Gilbert D."/>
            <person name="Gnerre S."/>
            <person name="Godfrey J."/>
            <person name="Good R."/>
            <person name="Gotea V."/>
            <person name="Gravely B."/>
            <person name="Greenberg A.J."/>
            <person name="Griffiths-Jones S."/>
            <person name="Gross S."/>
            <person name="Guigo R."/>
            <person name="Gustafson E.A."/>
            <person name="Haerty W."/>
            <person name="Hahn M.W."/>
            <person name="Halligan D.L."/>
            <person name="Halpern A.L."/>
            <person name="Halter G.M."/>
            <person name="Han M.V."/>
            <person name="Heger A."/>
            <person name="Hillier L."/>
            <person name="Hinrichs A.S."/>
            <person name="Holmes I."/>
            <person name="Hoskins R.A."/>
            <person name="Hubisz M.J."/>
            <person name="Hultmark D."/>
            <person name="Huntley M.A."/>
            <person name="Jaffe D.B."/>
            <person name="Jagadeeshan S."/>
            <person name="Jeck W.R."/>
            <person name="Johnson J."/>
            <person name="Jones C.D."/>
            <person name="Jordan W.C."/>
            <person name="Karpen G.H."/>
            <person name="Kataoka E."/>
            <person name="Keightley P.D."/>
            <person name="Kheradpour P."/>
            <person name="Kirkness E.F."/>
            <person name="Koerich L.B."/>
            <person name="Kristiansen K."/>
            <person name="Kudrna D."/>
            <person name="Kulathinal R.J."/>
            <person name="Kumar S."/>
            <person name="Kwok R."/>
            <person name="Lander E."/>
            <person name="Langley C.H."/>
            <person name="Lapoint R."/>
            <person name="Lazzaro B.P."/>
            <person name="Lee S.J."/>
            <person name="Levesque L."/>
            <person name="Li R."/>
            <person name="Lin C.F."/>
            <person name="Lin M.F."/>
            <person name="Lindblad-Toh K."/>
            <person name="Llopart A."/>
            <person name="Long M."/>
            <person name="Low L."/>
            <person name="Lozovsky E."/>
            <person name="Lu J."/>
            <person name="Luo M."/>
            <person name="Machado C.A."/>
            <person name="Makalowski W."/>
            <person name="Marzo M."/>
            <person name="Matsuda M."/>
            <person name="Matzkin L."/>
            <person name="McAllister B."/>
            <person name="McBride C.S."/>
            <person name="McKernan B."/>
            <person name="McKernan K."/>
            <person name="Mendez-Lago M."/>
            <person name="Minx P."/>
            <person name="Mollenhauer M.U."/>
            <person name="Montooth K."/>
            <person name="Mount S.M."/>
            <person name="Mu X."/>
            <person name="Myers E."/>
            <person name="Negre B."/>
            <person name="Newfeld S."/>
            <person name="Nielsen R."/>
            <person name="Noor M.A."/>
            <person name="O'Grady P."/>
            <person name="Pachter L."/>
            <person name="Papaceit M."/>
            <person name="Parisi M.J."/>
            <person name="Parisi M."/>
            <person name="Parts L."/>
            <person name="Pedersen J.S."/>
            <person name="Pesole G."/>
            <person name="Phillippy A.M."/>
            <person name="Ponting C.P."/>
            <person name="Pop M."/>
            <person name="Porcelli D."/>
            <person name="Powell J.R."/>
            <person name="Prohaska S."/>
            <person name="Pruitt K."/>
            <person name="Puig M."/>
            <person name="Quesneville H."/>
            <person name="Ram K.R."/>
            <person name="Rand D."/>
            <person name="Rasmussen M.D."/>
            <person name="Reed L.K."/>
            <person name="Reenan R."/>
            <person name="Reily A."/>
            <person name="Remington K.A."/>
            <person name="Rieger T.T."/>
            <person name="Ritchie M.G."/>
            <person name="Robin C."/>
            <person name="Rogers Y.H."/>
            <person name="Rohde C."/>
            <person name="Rozas J."/>
            <person name="Rubenfield M.J."/>
            <person name="Ruiz A."/>
            <person name="Russo S."/>
            <person name="Salzberg S.L."/>
            <person name="Sanchez-Gracia A."/>
            <person name="Saranga D.J."/>
            <person name="Sato H."/>
            <person name="Schaeffer S.W."/>
            <person name="Schatz M.C."/>
            <person name="Schlenke T."/>
            <person name="Schwartz R."/>
            <person name="Segarra C."/>
            <person name="Singh R.S."/>
            <person name="Sirot L."/>
            <person name="Sirota M."/>
            <person name="Sisneros N.B."/>
            <person name="Smith C.D."/>
            <person name="Smith T.F."/>
            <person name="Spieth J."/>
            <person name="Stage D.E."/>
            <person name="Stark A."/>
            <person name="Stephan W."/>
            <person name="Strausberg R.L."/>
            <person name="Strempel S."/>
            <person name="Sturgill D."/>
            <person name="Sutton G."/>
            <person name="Sutton G.G."/>
            <person name="Tao W."/>
            <person name="Teichmann S."/>
            <person name="Tobari Y.N."/>
            <person name="Tomimura Y."/>
            <person name="Tsolas J.M."/>
            <person name="Valente V.L."/>
            <person name="Venter E."/>
            <person name="Venter J.C."/>
            <person name="Vicario S."/>
            <person name="Vieira F.G."/>
            <person name="Vilella A.J."/>
            <person name="Villasante A."/>
            <person name="Walenz B."/>
            <person name="Wang J."/>
            <person name="Wasserman M."/>
            <person name="Watts T."/>
            <person name="Wilson D."/>
            <person name="Wilson R.K."/>
            <person name="Wing R.A."/>
            <person name="Wolfner M.F."/>
            <person name="Wong A."/>
            <person name="Wong G.K."/>
            <person name="Wu C.I."/>
            <person name="Wu G."/>
            <person name="Yamamoto D."/>
            <person name="Yang H.P."/>
            <person name="Yang S.P."/>
            <person name="Yorke J.A."/>
            <person name="Yoshida K."/>
            <person name="Zdobnov E."/>
            <person name="Zhang P."/>
            <person name="Zhang Y."/>
            <person name="Zimin A.V."/>
            <person name="Baldwin J."/>
            <person name="Abdouelleil A."/>
            <person name="Abdulkadir J."/>
            <person name="Abebe A."/>
            <person name="Abera B."/>
            <person name="Abreu J."/>
            <person name="Acer S.C."/>
            <person name="Aftuck L."/>
            <person name="Alexander A."/>
            <person name="An P."/>
            <person name="Anderson E."/>
            <person name="Anderson S."/>
            <person name="Arachi H."/>
            <person name="Azer M."/>
            <person name="Bachantsang P."/>
            <person name="Barry A."/>
            <person name="Bayul T."/>
            <person name="Berlin A."/>
            <person name="Bessette D."/>
            <person name="Bloom T."/>
            <person name="Blye J."/>
            <person name="Boguslavskiy L."/>
            <person name="Bonnet C."/>
            <person name="Boukhgalter B."/>
            <person name="Bourzgui I."/>
            <person name="Brown A."/>
            <person name="Cahill P."/>
            <person name="Channer S."/>
            <person name="Cheshatsang Y."/>
            <person name="Chuda L."/>
            <person name="Citroen M."/>
            <person name="Collymore A."/>
            <person name="Cooke P."/>
            <person name="Costello M."/>
            <person name="D'Aco K."/>
            <person name="Daza R."/>
            <person name="De Haan G."/>
            <person name="DeGray S."/>
            <person name="DeMaso C."/>
            <person name="Dhargay N."/>
            <person name="Dooley K."/>
            <person name="Dooley E."/>
            <person name="Doricent M."/>
            <person name="Dorje P."/>
            <person name="Dorjee K."/>
            <person name="Dupes A."/>
            <person name="Elong R."/>
            <person name="Falk J."/>
            <person name="Farina A."/>
            <person name="Faro S."/>
            <person name="Ferguson D."/>
            <person name="Fisher S."/>
            <person name="Foley C.D."/>
            <person name="Franke A."/>
            <person name="Friedrich D."/>
            <person name="Gadbois L."/>
            <person name="Gearin G."/>
            <person name="Gearin C.R."/>
            <person name="Giannoukos G."/>
            <person name="Goode T."/>
            <person name="Graham J."/>
            <person name="Grandbois E."/>
            <person name="Grewal S."/>
            <person name="Gyaltsen K."/>
            <person name="Hafez N."/>
            <person name="Hagos B."/>
            <person name="Hall J."/>
            <person name="Henson C."/>
            <person name="Hollinger A."/>
            <person name="Honan T."/>
            <person name="Huard M.D."/>
            <person name="Hughes L."/>
            <person name="Hurhula B."/>
            <person name="Husby M.E."/>
            <person name="Kamat A."/>
            <person name="Kanga B."/>
            <person name="Kashin S."/>
            <person name="Khazanovich D."/>
            <person name="Kisner P."/>
            <person name="Lance K."/>
            <person name="Lara M."/>
            <person name="Lee W."/>
            <person name="Lennon N."/>
            <person name="Letendre F."/>
            <person name="LeVine R."/>
            <person name="Lipovsky A."/>
            <person name="Liu X."/>
            <person name="Liu J."/>
            <person name="Liu S."/>
            <person name="Lokyitsang T."/>
            <person name="Lokyitsang Y."/>
            <person name="Lubonja R."/>
            <person name="Lui A."/>
            <person name="MacDonald P."/>
            <person name="Magnisalis V."/>
            <person name="Maru K."/>
            <person name="Matthews C."/>
            <person name="McCusker W."/>
            <person name="McDonough S."/>
            <person name="Mehta T."/>
            <person name="Meldrim J."/>
            <person name="Meneus L."/>
            <person name="Mihai O."/>
            <person name="Mihalev A."/>
            <person name="Mihova T."/>
            <person name="Mittelman R."/>
            <person name="Mlenga V."/>
            <person name="Montmayeur A."/>
            <person name="Mulrain L."/>
            <person name="Navidi A."/>
            <person name="Naylor J."/>
            <person name="Negash T."/>
            <person name="Nguyen T."/>
            <person name="Nguyen N."/>
            <person name="Nicol R."/>
            <person name="Norbu C."/>
            <person name="Norbu N."/>
            <person name="Novod N."/>
            <person name="O'Neill B."/>
            <person name="Osman S."/>
            <person name="Markiewicz E."/>
            <person name="Oyono O.L."/>
            <person name="Patti C."/>
            <person name="Phunkhang P."/>
            <person name="Pierre F."/>
            <person name="Priest M."/>
            <person name="Raghuraman S."/>
            <person name="Rege F."/>
            <person name="Reyes R."/>
            <person name="Rise C."/>
            <person name="Rogov P."/>
            <person name="Ross K."/>
            <person name="Ryan E."/>
            <person name="Settipalli S."/>
            <person name="Shea T."/>
            <person name="Sherpa N."/>
            <person name="Shi L."/>
            <person name="Shih D."/>
            <person name="Sparrow T."/>
            <person name="Spaulding J."/>
            <person name="Stalker J."/>
            <person name="Stange-Thomann N."/>
            <person name="Stavropoulos S."/>
            <person name="Stone C."/>
            <person name="Strader C."/>
            <person name="Tesfaye S."/>
            <person name="Thomson T."/>
            <person name="Thoulutsang Y."/>
            <person name="Thoulutsang D."/>
            <person name="Topham K."/>
            <person name="Topping I."/>
            <person name="Tsamla T."/>
            <person name="Vassiliev H."/>
            <person name="Vo A."/>
            <person name="Wangchuk T."/>
            <person name="Wangdi T."/>
            <person name="Weiand M."/>
            <person name="Wilkinson J."/>
            <person name="Wilson A."/>
            <person name="Yadav S."/>
            <person name="Young G."/>
            <person name="Yu Q."/>
            <person name="Zembek L."/>
            <person name="Zhong D."/>
            <person name="Zimmer A."/>
            <person name="Zwirko Z."/>
            <person name="Jaffe D.B."/>
            <person name="Alvarez P."/>
            <person name="Brockman W."/>
            <person name="Butler J."/>
            <person name="Chin C."/>
            <person name="Gnerre S."/>
            <person name="Grabherr M."/>
            <person name="Kleber M."/>
            <person name="Mauceli E."/>
            <person name="MacCallum I."/>
        </authorList>
    </citation>
    <scope>NUCLEOTIDE SEQUENCE [LARGE SCALE GENOMIC DNA]</scope>
    <source>
        <strain evidence="4">Tucson 14024-0371.13</strain>
    </source>
</reference>
<protein>
    <recommendedName>
        <fullName evidence="2">DUF4745 domain-containing protein</fullName>
    </recommendedName>
</protein>
<keyword evidence="4" id="KW-1185">Reference proteome</keyword>
<evidence type="ECO:0000313" key="4">
    <source>
        <dbReference type="Proteomes" id="UP000007801"/>
    </source>
</evidence>
<feature type="compositionally biased region" description="Polar residues" evidence="1">
    <location>
        <begin position="182"/>
        <end position="195"/>
    </location>
</feature>
<evidence type="ECO:0000313" key="3">
    <source>
        <dbReference type="EMBL" id="KPU78795.1"/>
    </source>
</evidence>
<feature type="region of interest" description="Disordered" evidence="1">
    <location>
        <begin position="1"/>
        <end position="20"/>
    </location>
</feature>
<organism evidence="3 4">
    <name type="scientific">Drosophila ananassae</name>
    <name type="common">Fruit fly</name>
    <dbReference type="NCBI Taxonomy" id="7217"/>
    <lineage>
        <taxon>Eukaryota</taxon>
        <taxon>Metazoa</taxon>
        <taxon>Ecdysozoa</taxon>
        <taxon>Arthropoda</taxon>
        <taxon>Hexapoda</taxon>
        <taxon>Insecta</taxon>
        <taxon>Pterygota</taxon>
        <taxon>Neoptera</taxon>
        <taxon>Endopterygota</taxon>
        <taxon>Diptera</taxon>
        <taxon>Brachycera</taxon>
        <taxon>Muscomorpha</taxon>
        <taxon>Ephydroidea</taxon>
        <taxon>Drosophilidae</taxon>
        <taxon>Drosophila</taxon>
        <taxon>Sophophora</taxon>
    </lineage>
</organism>
<name>A0A0P9ALT3_DROAN</name>
<feature type="region of interest" description="Disordered" evidence="1">
    <location>
        <begin position="182"/>
        <end position="241"/>
    </location>
</feature>
<sequence length="411" mass="44976">MEELCNNSGHSATSSSGSNSSMSAKTALGECSAAWINYLSALNNLCTAGSKLAHSIAVLEQWSQTEKPMFNNYTTSYLTNSWNDLARATTVATGTVKTHMLAILQDFATGSWVEQASNAELEQKRLREHNEIIILENAQAVINIQHQFCAASYDAFSSLTCCFVCQAPVGFPHEQDCSVMKQRSQYDQRSQTPSPNLCGPSSKVDSSRGNSLTDQRPIASGISEPAPTDQQRGPSPQMHFCDPANPMQAIFEHTRGPLPNPGQLLSMKMPFHRNVKSSLSFPLFPLNGQRRWSEAAAGEVIDGITTDPESQMRRWSMPWEASKTDKNTVTWNQTRIMPMNTVKAASFKMSSSERYTSHTSDGGNWPMPLSSQDGLLEAIQLLSIRPTTVAQVSPQPSLLSTSPDAAPPEQP</sequence>
<gene>
    <name evidence="3" type="primary">Dana\GF23731</name>
    <name evidence="3" type="synonym">dana_GLEANR_8509</name>
    <name evidence="3" type="ORF">GF23731</name>
</gene>
<dbReference type="InParanoid" id="A0A0P9ALT3"/>
<evidence type="ECO:0000259" key="2">
    <source>
        <dbReference type="Pfam" id="PF15923"/>
    </source>
</evidence>